<proteinExistence type="predicted"/>
<keyword evidence="3" id="KW-1185">Reference proteome</keyword>
<comment type="caution">
    <text evidence="2">The sequence shown here is derived from an EMBL/GenBank/DDBJ whole genome shotgun (WGS) entry which is preliminary data.</text>
</comment>
<dbReference type="Pfam" id="PF13672">
    <property type="entry name" value="PP2C_2"/>
    <property type="match status" value="1"/>
</dbReference>
<feature type="domain" description="PPM-type phosphatase" evidence="1">
    <location>
        <begin position="39"/>
        <end position="214"/>
    </location>
</feature>
<dbReference type="EMBL" id="BAAAPN010000094">
    <property type="protein sequence ID" value="GAA1772524.1"/>
    <property type="molecule type" value="Genomic_DNA"/>
</dbReference>
<reference evidence="2 3" key="1">
    <citation type="journal article" date="2019" name="Int. J. Syst. Evol. Microbiol.">
        <title>The Global Catalogue of Microorganisms (GCM) 10K type strain sequencing project: providing services to taxonomists for standard genome sequencing and annotation.</title>
        <authorList>
            <consortium name="The Broad Institute Genomics Platform"/>
            <consortium name="The Broad Institute Genome Sequencing Center for Infectious Disease"/>
            <person name="Wu L."/>
            <person name="Ma J."/>
        </authorList>
    </citation>
    <scope>NUCLEOTIDE SEQUENCE [LARGE SCALE GENOMIC DNA]</scope>
    <source>
        <strain evidence="2 3">JCM 15591</strain>
    </source>
</reference>
<dbReference type="Proteomes" id="UP001501475">
    <property type="component" value="Unassembled WGS sequence"/>
</dbReference>
<name>A0ABN2L2G5_9MICO</name>
<dbReference type="InterPro" id="IPR001932">
    <property type="entry name" value="PPM-type_phosphatase-like_dom"/>
</dbReference>
<protein>
    <recommendedName>
        <fullName evidence="1">PPM-type phosphatase domain-containing protein</fullName>
    </recommendedName>
</protein>
<dbReference type="SUPFAM" id="SSF81606">
    <property type="entry name" value="PP2C-like"/>
    <property type="match status" value="1"/>
</dbReference>
<dbReference type="InterPro" id="IPR036457">
    <property type="entry name" value="PPM-type-like_dom_sf"/>
</dbReference>
<evidence type="ECO:0000313" key="3">
    <source>
        <dbReference type="Proteomes" id="UP001501475"/>
    </source>
</evidence>
<accession>A0ABN2L2G5</accession>
<gene>
    <name evidence="2" type="ORF">GCM10009810_32360</name>
</gene>
<evidence type="ECO:0000313" key="2">
    <source>
        <dbReference type="EMBL" id="GAA1772524.1"/>
    </source>
</evidence>
<organism evidence="2 3">
    <name type="scientific">Nostocoides vanveenii</name>
    <dbReference type="NCBI Taxonomy" id="330835"/>
    <lineage>
        <taxon>Bacteria</taxon>
        <taxon>Bacillati</taxon>
        <taxon>Actinomycetota</taxon>
        <taxon>Actinomycetes</taxon>
        <taxon>Micrococcales</taxon>
        <taxon>Intrasporangiaceae</taxon>
        <taxon>Nostocoides</taxon>
    </lineage>
</organism>
<sequence>MADMAEVTSVRAGHRAHRALAGQPITTSALSLPKAGNTDAENEDAFAVSPDRGRVAVSDGASSAYRSGEWARTLCAGFVESGVAVDPEAIAEWLLSQAHTFQRARSGDAGWWDVEAAGRGAFATLVAVEFHAGVSAPAWRAVAVGDSVLIHLRPRGDGYVLVAGFPIESGEAFTSTPALVASTLTSRTALPTLRFAHGHAAPGDRWLALTDELARWALRAHESGMPIWPLLFSGSAPEVTEAVTAARQQGQLVNDDMTLIRIALA</sequence>
<evidence type="ECO:0000259" key="1">
    <source>
        <dbReference type="Pfam" id="PF13672"/>
    </source>
</evidence>